<organism evidence="2 3">
    <name type="scientific">Vallitalea pronyensis</name>
    <dbReference type="NCBI Taxonomy" id="1348613"/>
    <lineage>
        <taxon>Bacteria</taxon>
        <taxon>Bacillati</taxon>
        <taxon>Bacillota</taxon>
        <taxon>Clostridia</taxon>
        <taxon>Lachnospirales</taxon>
        <taxon>Vallitaleaceae</taxon>
        <taxon>Vallitalea</taxon>
    </lineage>
</organism>
<feature type="signal peptide" evidence="1">
    <location>
        <begin position="1"/>
        <end position="20"/>
    </location>
</feature>
<dbReference type="RefSeq" id="WP_212695176.1">
    <property type="nucleotide sequence ID" value="NZ_CP058649.1"/>
</dbReference>
<protein>
    <submittedName>
        <fullName evidence="2">Uncharacterized protein</fullName>
    </submittedName>
</protein>
<reference evidence="2" key="1">
    <citation type="submission" date="2020-07" db="EMBL/GenBank/DDBJ databases">
        <title>Vallitalea pronyensis genome.</title>
        <authorList>
            <person name="Postec A."/>
        </authorList>
    </citation>
    <scope>NUCLEOTIDE SEQUENCE</scope>
    <source>
        <strain evidence="2">FatNI3</strain>
    </source>
</reference>
<dbReference type="EMBL" id="CP058649">
    <property type="protein sequence ID" value="QUI24483.1"/>
    <property type="molecule type" value="Genomic_DNA"/>
</dbReference>
<dbReference type="Proteomes" id="UP000683246">
    <property type="component" value="Chromosome"/>
</dbReference>
<sequence>MSIILALAVFLFLNSTDEQATREVMEIEDNGIASQLKKENEELQRVLTSILPKEQKIMYENTYRLDDDRYFSAKTLSLLDVLDKGKTINFTKPYSDNHYKRPMYDSSWRDFYFRHWLYLPDKITDAHHRMFIFPFGGSSIFDFIGQQGISPLSVDYHSHINLLIYNFQVEAIKHYDNQVALIGKPRREGLQVITMIQDDLLDEGVSKKDLLFQLATPKGYEIDYIVGQVRNYNDMMEEIKKNTVSQTCIHVSIHKTIEELEQDNMDLKKDLSYYIPMDQQVVITNQNCRPPIDNMPSKSLDMASVKAQGTPIEYGIMYQNTAFKRPIYDPIWKTTIQQNGTLVPYQICQNMHNLFVLPTNPEEQILYLQSLSIHDKINLDASKDRYILLFNFQPEQILQYEQQIIILGTPTRKGAYILSLHQDNLSSHKEYMIQLVTPDLMEVDYILLK</sequence>
<evidence type="ECO:0000313" key="3">
    <source>
        <dbReference type="Proteomes" id="UP000683246"/>
    </source>
</evidence>
<gene>
    <name evidence="2" type="ORF">HZI73_20220</name>
</gene>
<keyword evidence="3" id="KW-1185">Reference proteome</keyword>
<proteinExistence type="predicted"/>
<feature type="chain" id="PRO_5038372046" evidence="1">
    <location>
        <begin position="21"/>
        <end position="449"/>
    </location>
</feature>
<name>A0A8J8MNJ3_9FIRM</name>
<evidence type="ECO:0000256" key="1">
    <source>
        <dbReference type="SAM" id="SignalP"/>
    </source>
</evidence>
<keyword evidence="1" id="KW-0732">Signal</keyword>
<dbReference type="AlphaFoldDB" id="A0A8J8MNJ3"/>
<dbReference type="KEGG" id="vpy:HZI73_20220"/>
<evidence type="ECO:0000313" key="2">
    <source>
        <dbReference type="EMBL" id="QUI24483.1"/>
    </source>
</evidence>
<accession>A0A8J8MNJ3</accession>